<organism evidence="1">
    <name type="scientific">Chlamydomonas leiostraca</name>
    <dbReference type="NCBI Taxonomy" id="1034604"/>
    <lineage>
        <taxon>Eukaryota</taxon>
        <taxon>Viridiplantae</taxon>
        <taxon>Chlorophyta</taxon>
        <taxon>core chlorophytes</taxon>
        <taxon>Chlorophyceae</taxon>
        <taxon>CS clade</taxon>
        <taxon>Chlamydomonadales</taxon>
        <taxon>Chlamydomonadaceae</taxon>
        <taxon>Chlamydomonas</taxon>
    </lineage>
</organism>
<dbReference type="EMBL" id="HBFB01006057">
    <property type="protein sequence ID" value="CAD8669056.1"/>
    <property type="molecule type" value="Transcribed_RNA"/>
</dbReference>
<protein>
    <submittedName>
        <fullName evidence="1">Uncharacterized protein</fullName>
    </submittedName>
</protein>
<name>A0A7S0R7J2_9CHLO</name>
<evidence type="ECO:0000313" key="1">
    <source>
        <dbReference type="EMBL" id="CAD8669056.1"/>
    </source>
</evidence>
<dbReference type="AlphaFoldDB" id="A0A7S0R7J2"/>
<accession>A0A7S0R7J2</accession>
<sequence length="114" mass="11979">MIPHMPAAHMKCGLYFCATLAMLIEDRGLLDCITRVVEPVFAVMLTPAHLTTLIITLLGDRTRDATADAAGVAAGLRLVPPAQLAGARGDAAALAAVRGQWRLAGWITSCAVEI</sequence>
<gene>
    <name evidence="1" type="ORF">CLEI1391_LOCUS3386</name>
</gene>
<proteinExistence type="predicted"/>
<reference evidence="1" key="1">
    <citation type="submission" date="2021-01" db="EMBL/GenBank/DDBJ databases">
        <authorList>
            <person name="Corre E."/>
            <person name="Pelletier E."/>
            <person name="Niang G."/>
            <person name="Scheremetjew M."/>
            <person name="Finn R."/>
            <person name="Kale V."/>
            <person name="Holt S."/>
            <person name="Cochrane G."/>
            <person name="Meng A."/>
            <person name="Brown T."/>
            <person name="Cohen L."/>
        </authorList>
    </citation>
    <scope>NUCLEOTIDE SEQUENCE</scope>
    <source>
        <strain evidence="1">SAG 11-49</strain>
    </source>
</reference>